<evidence type="ECO:0008006" key="4">
    <source>
        <dbReference type="Google" id="ProtNLM"/>
    </source>
</evidence>
<protein>
    <recommendedName>
        <fullName evidence="4">HAP2</fullName>
    </recommendedName>
</protein>
<comment type="caution">
    <text evidence="2">The sequence shown here is derived from an EMBL/GenBank/DDBJ whole genome shotgun (WGS) entry which is preliminary data.</text>
</comment>
<keyword evidence="3" id="KW-1185">Reference proteome</keyword>
<evidence type="ECO:0000256" key="1">
    <source>
        <dbReference type="SAM" id="SignalP"/>
    </source>
</evidence>
<accession>A0A840G6J4</accession>
<dbReference type="OrthoDB" id="5941093at2"/>
<reference evidence="2 3" key="1">
    <citation type="submission" date="2020-08" db="EMBL/GenBank/DDBJ databases">
        <title>Genome sequencing of Purple Non-Sulfur Bacteria from various extreme environments.</title>
        <authorList>
            <person name="Mayer M."/>
        </authorList>
    </citation>
    <scope>NUCLEOTIDE SEQUENCE [LARGE SCALE GENOMIC DNA]</scope>
    <source>
        <strain evidence="2 3">2761</strain>
    </source>
</reference>
<name>A0A840G6J4_RHOTE</name>
<sequence>MSIAAVSLASLSQSLSSATINTATTSPSAASSTDGTVAASNVSLQATSAAVDPTYSFPQMRYSWASSANDDISEVMRGNLRASAGNGGISALLKGLGSSLLGRFSSTQTAYSQVGTNYISGGTAGVSAADAVWKAQYAENTISLTLTTTSNKQVTVAIAFDQTHQEVNNSLSVQISSTATLTQEESAAIAALATGFETALQGIGRNSTTSQQTTLSTIDVSGLMDFDPAVLASVDLKVSEAARYVGLKSLDFHADSSSRRFAMKGIDGDVSVKVDLSQPLAIGSKAQQQASIERYLKQFDAANARAQGEAQLVGQFKSIFSQLHSSYPTPSGTAKPLPSAFTAAREQWLSGLADFQASMSGEFSNGLSGKLTKSGELDYLVSQKTTVISGNTRIRAAQSESAALTATIMKSRNNATLDIGLGNYDVFKISDSSSFSSGFSINVRDDYVETATLKRIVSQLMHYEKIVNYKAEDTRETAKSLSDEKDLLAPETQGIDWRQLGSGFA</sequence>
<feature type="signal peptide" evidence="1">
    <location>
        <begin position="1"/>
        <end position="18"/>
    </location>
</feature>
<evidence type="ECO:0000313" key="3">
    <source>
        <dbReference type="Proteomes" id="UP000587070"/>
    </source>
</evidence>
<dbReference type="Proteomes" id="UP000587070">
    <property type="component" value="Unassembled WGS sequence"/>
</dbReference>
<keyword evidence="1" id="KW-0732">Signal</keyword>
<dbReference type="RefSeq" id="WP_153116625.1">
    <property type="nucleotide sequence ID" value="NZ_JACIGE010000006.1"/>
</dbReference>
<organism evidence="2 3">
    <name type="scientific">Rhodocyclus tenuis</name>
    <name type="common">Rhodospirillum tenue</name>
    <dbReference type="NCBI Taxonomy" id="1066"/>
    <lineage>
        <taxon>Bacteria</taxon>
        <taxon>Pseudomonadati</taxon>
        <taxon>Pseudomonadota</taxon>
        <taxon>Betaproteobacteria</taxon>
        <taxon>Rhodocyclales</taxon>
        <taxon>Rhodocyclaceae</taxon>
        <taxon>Rhodocyclus</taxon>
    </lineage>
</organism>
<gene>
    <name evidence="2" type="ORF">GGD90_001860</name>
</gene>
<dbReference type="EMBL" id="JACIGE010000006">
    <property type="protein sequence ID" value="MBB4247486.1"/>
    <property type="molecule type" value="Genomic_DNA"/>
</dbReference>
<proteinExistence type="predicted"/>
<dbReference type="AlphaFoldDB" id="A0A840G6J4"/>
<feature type="chain" id="PRO_5032333472" description="HAP2" evidence="1">
    <location>
        <begin position="19"/>
        <end position="505"/>
    </location>
</feature>
<evidence type="ECO:0000313" key="2">
    <source>
        <dbReference type="EMBL" id="MBB4247486.1"/>
    </source>
</evidence>